<protein>
    <submittedName>
        <fullName evidence="1">Uncharacterized protein</fullName>
    </submittedName>
</protein>
<name>A0A6M5YQQ0_9BACT</name>
<dbReference type="EMBL" id="CP053452">
    <property type="protein sequence ID" value="QJW95814.1"/>
    <property type="molecule type" value="Genomic_DNA"/>
</dbReference>
<sequence>MRRASVKHEWPVSHWPLVFLYGSKSMTRIVACDAARGETVSVAVHR</sequence>
<gene>
    <name evidence="1" type="ORF">FTUN_3368</name>
</gene>
<organism evidence="1 2">
    <name type="scientific">Frigoriglobus tundricola</name>
    <dbReference type="NCBI Taxonomy" id="2774151"/>
    <lineage>
        <taxon>Bacteria</taxon>
        <taxon>Pseudomonadati</taxon>
        <taxon>Planctomycetota</taxon>
        <taxon>Planctomycetia</taxon>
        <taxon>Gemmatales</taxon>
        <taxon>Gemmataceae</taxon>
        <taxon>Frigoriglobus</taxon>
    </lineage>
</organism>
<dbReference type="Proteomes" id="UP000503447">
    <property type="component" value="Chromosome"/>
</dbReference>
<reference evidence="2" key="1">
    <citation type="submission" date="2020-05" db="EMBL/GenBank/DDBJ databases">
        <title>Frigoriglobus tundricola gen. nov., sp. nov., a psychrotolerant cellulolytic planctomycete of the family Gemmataceae with two divergent copies of 16S rRNA gene.</title>
        <authorList>
            <person name="Kulichevskaya I.S."/>
            <person name="Ivanova A.A."/>
            <person name="Naumoff D.G."/>
            <person name="Beletsky A.V."/>
            <person name="Rijpstra W.I.C."/>
            <person name="Sinninghe Damste J.S."/>
            <person name="Mardanov A.V."/>
            <person name="Ravin N.V."/>
            <person name="Dedysh S.N."/>
        </authorList>
    </citation>
    <scope>NUCLEOTIDE SEQUENCE [LARGE SCALE GENOMIC DNA]</scope>
    <source>
        <strain evidence="2">PL17</strain>
    </source>
</reference>
<evidence type="ECO:0000313" key="2">
    <source>
        <dbReference type="Proteomes" id="UP000503447"/>
    </source>
</evidence>
<evidence type="ECO:0000313" key="1">
    <source>
        <dbReference type="EMBL" id="QJW95814.1"/>
    </source>
</evidence>
<accession>A0A6M5YQQ0</accession>
<dbReference type="AlphaFoldDB" id="A0A6M5YQQ0"/>
<proteinExistence type="predicted"/>
<keyword evidence="2" id="KW-1185">Reference proteome</keyword>
<dbReference type="KEGG" id="ftj:FTUN_3368"/>